<sequence length="113" mass="12217">NDHCCLCGYILGVFIRHIIATTVCVPLSQGSWWSAQGGQGSSGTVSGEHSAQQGPGVFAQHLAPYLQLHLDISWCLLTDRSFLLSCSRIISARHLAHCFIIALSRPTNSNDVP</sequence>
<accession>A0A2T3B1L4</accession>
<reference evidence="1 2" key="1">
    <citation type="journal article" date="2018" name="New Phytol.">
        <title>Comparative genomics and transcriptomics depict ericoid mycorrhizal fungi as versatile saprotrophs and plant mutualists.</title>
        <authorList>
            <person name="Martino E."/>
            <person name="Morin E."/>
            <person name="Grelet G.A."/>
            <person name="Kuo A."/>
            <person name="Kohler A."/>
            <person name="Daghino S."/>
            <person name="Barry K.W."/>
            <person name="Cichocki N."/>
            <person name="Clum A."/>
            <person name="Dockter R.B."/>
            <person name="Hainaut M."/>
            <person name="Kuo R.C."/>
            <person name="LaButti K."/>
            <person name="Lindahl B.D."/>
            <person name="Lindquist E.A."/>
            <person name="Lipzen A."/>
            <person name="Khouja H.R."/>
            <person name="Magnuson J."/>
            <person name="Murat C."/>
            <person name="Ohm R.A."/>
            <person name="Singer S.W."/>
            <person name="Spatafora J.W."/>
            <person name="Wang M."/>
            <person name="Veneault-Fourrey C."/>
            <person name="Henrissat B."/>
            <person name="Grigoriev I.V."/>
            <person name="Martin F.M."/>
            <person name="Perotto S."/>
        </authorList>
    </citation>
    <scope>NUCLEOTIDE SEQUENCE [LARGE SCALE GENOMIC DNA]</scope>
    <source>
        <strain evidence="1 2">ATCC 22711</strain>
    </source>
</reference>
<evidence type="ECO:0000313" key="2">
    <source>
        <dbReference type="Proteomes" id="UP000241818"/>
    </source>
</evidence>
<feature type="non-terminal residue" evidence="1">
    <location>
        <position position="113"/>
    </location>
</feature>
<protein>
    <submittedName>
        <fullName evidence="1">Uncharacterized protein</fullName>
    </submittedName>
</protein>
<dbReference type="GeneID" id="36569875"/>
<proteinExistence type="predicted"/>
<feature type="non-terminal residue" evidence="1">
    <location>
        <position position="1"/>
    </location>
</feature>
<dbReference type="Proteomes" id="UP000241818">
    <property type="component" value="Unassembled WGS sequence"/>
</dbReference>
<keyword evidence="2" id="KW-1185">Reference proteome</keyword>
<dbReference type="InParanoid" id="A0A2T3B1L4"/>
<organism evidence="1 2">
    <name type="scientific">Amorphotheca resinae ATCC 22711</name>
    <dbReference type="NCBI Taxonomy" id="857342"/>
    <lineage>
        <taxon>Eukaryota</taxon>
        <taxon>Fungi</taxon>
        <taxon>Dikarya</taxon>
        <taxon>Ascomycota</taxon>
        <taxon>Pezizomycotina</taxon>
        <taxon>Leotiomycetes</taxon>
        <taxon>Helotiales</taxon>
        <taxon>Amorphothecaceae</taxon>
        <taxon>Amorphotheca</taxon>
    </lineage>
</organism>
<dbReference type="RefSeq" id="XP_024720799.1">
    <property type="nucleotide sequence ID" value="XM_024861794.1"/>
</dbReference>
<gene>
    <name evidence="1" type="ORF">M430DRAFT_120957</name>
</gene>
<name>A0A2T3B1L4_AMORE</name>
<evidence type="ECO:0000313" key="1">
    <source>
        <dbReference type="EMBL" id="PSS18447.1"/>
    </source>
</evidence>
<dbReference type="EMBL" id="KZ679011">
    <property type="protein sequence ID" value="PSS18447.1"/>
    <property type="molecule type" value="Genomic_DNA"/>
</dbReference>
<dbReference type="AlphaFoldDB" id="A0A2T3B1L4"/>